<proteinExistence type="predicted"/>
<comment type="caution">
    <text evidence="2">The sequence shown here is derived from an EMBL/GenBank/DDBJ whole genome shotgun (WGS) entry which is preliminary data.</text>
</comment>
<gene>
    <name evidence="2" type="ORF">OU415_04650</name>
</gene>
<sequence>MFRDISAFHDWFADRSRANAYRVARTPLDQLDGWHFDAETNLVHRSGRFYSIEGLEVVTDHREVESWTQPIIRQPEIGILGILVKEFDGVPHCLMQAKMEPGNINMIQLSPTVQATRSNYMRVHQGNAVPYLEYFVAPRRGRVVFDALQSEQGSWFLNKRNRNMIVEVADEVELLEDFRWLTFDQLGELLREDNLVNMDSRTVLSGLPFLSWPGGSPGLDGRAAHPAEELLSWFTEARSRYRLDRRVLPLAQVGGWVRDAEVIRHESNRYFTVVGVDVQASNREVSSWSQPMIKPSDRGVIAFLSRWIDGVFHVLVQARTEAGTSDVVEMSPTVNCIPSNYRGSPVAQRPRYLDQVLMAPASSVLLDVVHSEEGGRFYHAENRYLVVETDEAFPPEVPEDFVWMTPEQLVGFVRYGNYVNVAARCLLTCMNVGHRVPEPV</sequence>
<dbReference type="Pfam" id="PF03559">
    <property type="entry name" value="Hexose_dehydrat"/>
    <property type="match status" value="2"/>
</dbReference>
<dbReference type="Proteomes" id="UP001210380">
    <property type="component" value="Unassembled WGS sequence"/>
</dbReference>
<accession>A0ABT4USN8</accession>
<reference evidence="2 3" key="1">
    <citation type="submission" date="2022-11" db="EMBL/GenBank/DDBJ databases">
        <title>Draft genome sequence of Saccharopolyspora sp. WRP15-2 isolated from rhizosphere soils of wild rice in Thailand.</title>
        <authorList>
            <person name="Duangmal K."/>
            <person name="Kammanee S."/>
            <person name="Muangham S."/>
        </authorList>
    </citation>
    <scope>NUCLEOTIDE SEQUENCE [LARGE SCALE GENOMIC DNA]</scope>
    <source>
        <strain evidence="2 3">WRP15-2</strain>
    </source>
</reference>
<dbReference type="Gene3D" id="3.90.79.40">
    <property type="entry name" value="EvaA sugar 2,3-dehydratase subunit"/>
    <property type="match status" value="2"/>
</dbReference>
<evidence type="ECO:0000313" key="3">
    <source>
        <dbReference type="Proteomes" id="UP001210380"/>
    </source>
</evidence>
<feature type="domain" description="dTDP-4-dehydro-6-deoxy-alpha-D-glucopyranose 2,3-dehydratase" evidence="1">
    <location>
        <begin position="7"/>
        <end position="207"/>
    </location>
</feature>
<name>A0ABT4USN8_9PSEU</name>
<evidence type="ECO:0000259" key="1">
    <source>
        <dbReference type="Pfam" id="PF03559"/>
    </source>
</evidence>
<dbReference type="RefSeq" id="WP_270947284.1">
    <property type="nucleotide sequence ID" value="NZ_JAQGLA010000004.1"/>
</dbReference>
<feature type="domain" description="dTDP-4-dehydro-6-deoxy-alpha-D-glucopyranose 2,3-dehydratase" evidence="1">
    <location>
        <begin position="228"/>
        <end position="430"/>
    </location>
</feature>
<dbReference type="InterPro" id="IPR005212">
    <property type="entry name" value="EvaA-like"/>
</dbReference>
<dbReference type="InterPro" id="IPR038153">
    <property type="entry name" value="EvaA-like_sf"/>
</dbReference>
<dbReference type="EMBL" id="JAQGLA010000004">
    <property type="protein sequence ID" value="MDA3624717.1"/>
    <property type="molecule type" value="Genomic_DNA"/>
</dbReference>
<organism evidence="2 3">
    <name type="scientific">Saccharopolyspora oryzae</name>
    <dbReference type="NCBI Taxonomy" id="2997343"/>
    <lineage>
        <taxon>Bacteria</taxon>
        <taxon>Bacillati</taxon>
        <taxon>Actinomycetota</taxon>
        <taxon>Actinomycetes</taxon>
        <taxon>Pseudonocardiales</taxon>
        <taxon>Pseudonocardiaceae</taxon>
        <taxon>Saccharopolyspora</taxon>
    </lineage>
</organism>
<keyword evidence="3" id="KW-1185">Reference proteome</keyword>
<protein>
    <submittedName>
        <fullName evidence="2">NDP-hexose 2,3-dehydratase family protein</fullName>
    </submittedName>
</protein>
<evidence type="ECO:0000313" key="2">
    <source>
        <dbReference type="EMBL" id="MDA3624717.1"/>
    </source>
</evidence>